<sequence>MSVVQQCRPPTPPLAPSTPINVPHGMFKFKQYASDAYTVPAWLERSLRAGGPGFRIHILSLLHPLDAQQRRRTRVHPRRDMTNGTAPLDAVLLFARTRAFSAKRTLLEDLCSADMMARCMKASQYPYSRVFLEIPLW</sequence>
<dbReference type="Proteomes" id="UP000292082">
    <property type="component" value="Unassembled WGS sequence"/>
</dbReference>
<evidence type="ECO:0000313" key="3">
    <source>
        <dbReference type="Proteomes" id="UP000292082"/>
    </source>
</evidence>
<dbReference type="Proteomes" id="UP000292957">
    <property type="component" value="Unassembled WGS sequence"/>
</dbReference>
<organism evidence="2 3">
    <name type="scientific">Dichomitus squalens</name>
    <dbReference type="NCBI Taxonomy" id="114155"/>
    <lineage>
        <taxon>Eukaryota</taxon>
        <taxon>Fungi</taxon>
        <taxon>Dikarya</taxon>
        <taxon>Basidiomycota</taxon>
        <taxon>Agaricomycotina</taxon>
        <taxon>Agaricomycetes</taxon>
        <taxon>Polyporales</taxon>
        <taxon>Polyporaceae</taxon>
        <taxon>Dichomitus</taxon>
    </lineage>
</organism>
<keyword evidence="3" id="KW-1185">Reference proteome</keyword>
<dbReference type="EMBL" id="ML145216">
    <property type="protein sequence ID" value="TBU53379.1"/>
    <property type="molecule type" value="Genomic_DNA"/>
</dbReference>
<proteinExistence type="predicted"/>
<protein>
    <submittedName>
        <fullName evidence="2">Uncharacterized protein</fullName>
    </submittedName>
</protein>
<dbReference type="AlphaFoldDB" id="A0A4Q9PER3"/>
<gene>
    <name evidence="2" type="ORF">BD310DRAFT_952139</name>
    <name evidence="1" type="ORF">BD311DRAFT_774074</name>
</gene>
<evidence type="ECO:0000313" key="1">
    <source>
        <dbReference type="EMBL" id="TBU34270.1"/>
    </source>
</evidence>
<accession>A0A4Q9PER3</accession>
<evidence type="ECO:0000313" key="2">
    <source>
        <dbReference type="EMBL" id="TBU53379.1"/>
    </source>
</evidence>
<reference evidence="2 3" key="1">
    <citation type="submission" date="2019-01" db="EMBL/GenBank/DDBJ databases">
        <title>Draft genome sequences of three monokaryotic isolates of the white-rot basidiomycete fungus Dichomitus squalens.</title>
        <authorList>
            <consortium name="DOE Joint Genome Institute"/>
            <person name="Lopez S.C."/>
            <person name="Andreopoulos B."/>
            <person name="Pangilinan J."/>
            <person name="Lipzen A."/>
            <person name="Riley R."/>
            <person name="Ahrendt S."/>
            <person name="Ng V."/>
            <person name="Barry K."/>
            <person name="Daum C."/>
            <person name="Grigoriev I.V."/>
            <person name="Hilden K.S."/>
            <person name="Makela M.R."/>
            <person name="de Vries R.P."/>
        </authorList>
    </citation>
    <scope>NUCLEOTIDE SEQUENCE [LARGE SCALE GENOMIC DNA]</scope>
    <source>
        <strain evidence="2 3">CBS 464.89</strain>
        <strain evidence="1">OM18370.1</strain>
    </source>
</reference>
<name>A0A4Q9PER3_9APHY</name>
<dbReference type="EMBL" id="ML143389">
    <property type="protein sequence ID" value="TBU34270.1"/>
    <property type="molecule type" value="Genomic_DNA"/>
</dbReference>